<dbReference type="SUPFAM" id="SSF55729">
    <property type="entry name" value="Acyl-CoA N-acyltransferases (Nat)"/>
    <property type="match status" value="1"/>
</dbReference>
<organism evidence="2 3">
    <name type="scientific">Mikania micrantha</name>
    <name type="common">bitter vine</name>
    <dbReference type="NCBI Taxonomy" id="192012"/>
    <lineage>
        <taxon>Eukaryota</taxon>
        <taxon>Viridiplantae</taxon>
        <taxon>Streptophyta</taxon>
        <taxon>Embryophyta</taxon>
        <taxon>Tracheophyta</taxon>
        <taxon>Spermatophyta</taxon>
        <taxon>Magnoliopsida</taxon>
        <taxon>eudicotyledons</taxon>
        <taxon>Gunneridae</taxon>
        <taxon>Pentapetalae</taxon>
        <taxon>asterids</taxon>
        <taxon>campanulids</taxon>
        <taxon>Asterales</taxon>
        <taxon>Asteraceae</taxon>
        <taxon>Asteroideae</taxon>
        <taxon>Heliantheae alliance</taxon>
        <taxon>Eupatorieae</taxon>
        <taxon>Mikania</taxon>
    </lineage>
</organism>
<keyword evidence="3" id="KW-1185">Reference proteome</keyword>
<dbReference type="PANTHER" id="PTHR47426">
    <property type="entry name" value="ACYL-COA N-ACYLTRANSFERASES (NAT) SUPERFAMILY PROTEIN"/>
    <property type="match status" value="1"/>
</dbReference>
<feature type="domain" description="N-acetyltransferase" evidence="1">
    <location>
        <begin position="146"/>
        <end position="222"/>
    </location>
</feature>
<dbReference type="PANTHER" id="PTHR47426:SF3">
    <property type="entry name" value="GCN5-RELATED N-ACETYLTRANSFERASE 6, CHLOROPLASTIC"/>
    <property type="match status" value="1"/>
</dbReference>
<dbReference type="GO" id="GO:0016747">
    <property type="term" value="F:acyltransferase activity, transferring groups other than amino-acyl groups"/>
    <property type="evidence" value="ECO:0007669"/>
    <property type="project" value="InterPro"/>
</dbReference>
<evidence type="ECO:0000313" key="3">
    <source>
        <dbReference type="Proteomes" id="UP000326396"/>
    </source>
</evidence>
<dbReference type="AlphaFoldDB" id="A0A5N6PK71"/>
<reference evidence="2 3" key="1">
    <citation type="submission" date="2019-05" db="EMBL/GenBank/DDBJ databases">
        <title>Mikania micrantha, genome provides insights into the molecular mechanism of rapid growth.</title>
        <authorList>
            <person name="Liu B."/>
        </authorList>
    </citation>
    <scope>NUCLEOTIDE SEQUENCE [LARGE SCALE GENOMIC DNA]</scope>
    <source>
        <strain evidence="2">NLD-2019</strain>
        <tissue evidence="2">Leaf</tissue>
    </source>
</reference>
<dbReference type="Pfam" id="PF00583">
    <property type="entry name" value="Acetyltransf_1"/>
    <property type="match status" value="1"/>
</dbReference>
<dbReference type="Gene3D" id="3.40.630.30">
    <property type="match status" value="1"/>
</dbReference>
<evidence type="ECO:0000313" key="2">
    <source>
        <dbReference type="EMBL" id="KAD6455104.1"/>
    </source>
</evidence>
<evidence type="ECO:0000259" key="1">
    <source>
        <dbReference type="Pfam" id="PF00583"/>
    </source>
</evidence>
<accession>A0A5N6PK71</accession>
<dbReference type="OrthoDB" id="41532at2759"/>
<protein>
    <recommendedName>
        <fullName evidence="1">N-acetyltransferase domain-containing protein</fullName>
    </recommendedName>
</protein>
<gene>
    <name evidence="2" type="ORF">E3N88_09810</name>
</gene>
<dbReference type="InterPro" id="IPR000182">
    <property type="entry name" value="GNAT_dom"/>
</dbReference>
<dbReference type="EMBL" id="SZYD01000004">
    <property type="protein sequence ID" value="KAD6455104.1"/>
    <property type="molecule type" value="Genomic_DNA"/>
</dbReference>
<name>A0A5N6PK71_9ASTR</name>
<dbReference type="CDD" id="cd04301">
    <property type="entry name" value="NAT_SF"/>
    <property type="match status" value="1"/>
</dbReference>
<proteinExistence type="predicted"/>
<comment type="caution">
    <text evidence="2">The sequence shown here is derived from an EMBL/GenBank/DDBJ whole genome shotgun (WGS) entry which is preliminary data.</text>
</comment>
<sequence>MTTIEIKPGFMTAACYEPRKTPNPRIITMRRSSPKQELSLQLQKQITSQTHLQLLVQNKKHEFGQFVTREAILDEEYWAAAWLRAETHWENRAEDRFADSYKKKFTEQEFNALKRQSEIKLGQKSACIVTVKKGHRHEKHAVLKSVVGTLDVSIRPFLHGETFPGEKIKAHILHTMERKEPRSQYGYVANLCVAKFARRQGIARNMLHFAIDSAISDGLKSLISSSPNPVAPDDVQIAADDDVLNADQRRRRRIPFRVRSR</sequence>
<dbReference type="Proteomes" id="UP000326396">
    <property type="component" value="Linkage Group LG12"/>
</dbReference>
<dbReference type="InterPro" id="IPR016181">
    <property type="entry name" value="Acyl_CoA_acyltransferase"/>
</dbReference>